<protein>
    <submittedName>
        <fullName evidence="3">Membrane-associated protein, putative</fullName>
    </submittedName>
</protein>
<evidence type="ECO:0000313" key="3">
    <source>
        <dbReference type="EMBL" id="CUF29358.1"/>
    </source>
</evidence>
<keyword evidence="2" id="KW-0472">Membrane</keyword>
<reference evidence="4" key="1">
    <citation type="submission" date="2015-09" db="EMBL/GenBank/DDBJ databases">
        <authorList>
            <consortium name="Pathogen Informatics"/>
        </authorList>
    </citation>
    <scope>NUCLEOTIDE SEQUENCE [LARGE SCALE GENOMIC DNA]</scope>
    <source>
        <strain evidence="4">Lake Konstanz</strain>
    </source>
</reference>
<name>A0A0S4IWA4_BODSA</name>
<evidence type="ECO:0000313" key="4">
    <source>
        <dbReference type="Proteomes" id="UP000051952"/>
    </source>
</evidence>
<dbReference type="VEuPathDB" id="TriTrypDB:BSAL_61110"/>
<organism evidence="3 4">
    <name type="scientific">Bodo saltans</name>
    <name type="common">Flagellated protozoan</name>
    <dbReference type="NCBI Taxonomy" id="75058"/>
    <lineage>
        <taxon>Eukaryota</taxon>
        <taxon>Discoba</taxon>
        <taxon>Euglenozoa</taxon>
        <taxon>Kinetoplastea</taxon>
        <taxon>Metakinetoplastina</taxon>
        <taxon>Eubodonida</taxon>
        <taxon>Bodonidae</taxon>
        <taxon>Bodo</taxon>
    </lineage>
</organism>
<feature type="transmembrane region" description="Helical" evidence="2">
    <location>
        <begin position="7"/>
        <end position="26"/>
    </location>
</feature>
<accession>A0A0S4IWA4</accession>
<dbReference type="Proteomes" id="UP000051952">
    <property type="component" value="Unassembled WGS sequence"/>
</dbReference>
<feature type="region of interest" description="Disordered" evidence="1">
    <location>
        <begin position="195"/>
        <end position="296"/>
    </location>
</feature>
<gene>
    <name evidence="3" type="ORF">BSAL_61110</name>
</gene>
<sequence length="296" mass="33686">MRLGYHIRGWIVAFVAALSLILIIALPPAYIHSSKSRGIFVGIMIPGMTFLYMWILHKWLFAPMEHTVRTLRQNQSKPYEDGPTASTKEMRKLQTAVAILCHENELMRQFSEASTNSSHLHRQSSAIENSVTPQRGAYENPAENQQQQLRLHQSMTPATVARDILRDPGAAADISPPQQQRRDHGISHSVLMDVLSSSTKQQKQKVAIRRKGNEAPQQKDQTRLPQLQQQYTRDQTNRSAGVPGDPFDDERRVVASRHHQFHQQREDYFSPEAFSTPCSDEEDEELHSFPPTPYGA</sequence>
<dbReference type="EMBL" id="CYKH01000289">
    <property type="protein sequence ID" value="CUF29358.1"/>
    <property type="molecule type" value="Genomic_DNA"/>
</dbReference>
<dbReference type="AlphaFoldDB" id="A0A0S4IWA4"/>
<evidence type="ECO:0000256" key="1">
    <source>
        <dbReference type="SAM" id="MobiDB-lite"/>
    </source>
</evidence>
<keyword evidence="2" id="KW-0812">Transmembrane</keyword>
<feature type="compositionally biased region" description="Polar residues" evidence="1">
    <location>
        <begin position="215"/>
        <end position="239"/>
    </location>
</feature>
<feature type="transmembrane region" description="Helical" evidence="2">
    <location>
        <begin position="38"/>
        <end position="56"/>
    </location>
</feature>
<proteinExistence type="predicted"/>
<keyword evidence="4" id="KW-1185">Reference proteome</keyword>
<evidence type="ECO:0000256" key="2">
    <source>
        <dbReference type="SAM" id="Phobius"/>
    </source>
</evidence>
<keyword evidence="2" id="KW-1133">Transmembrane helix</keyword>